<evidence type="ECO:0000313" key="1">
    <source>
        <dbReference type="EMBL" id="SHH02422.1"/>
    </source>
</evidence>
<dbReference type="Proteomes" id="UP000184000">
    <property type="component" value="Unassembled WGS sequence"/>
</dbReference>
<dbReference type="RefSeq" id="WP_156889444.1">
    <property type="nucleotide sequence ID" value="NZ_FQXA01000003.1"/>
</dbReference>
<evidence type="ECO:0000313" key="2">
    <source>
        <dbReference type="Proteomes" id="UP000184000"/>
    </source>
</evidence>
<accession>A0A1M5PKX7</accession>
<proteinExistence type="predicted"/>
<name>A0A1M5PKX7_9GAMM</name>
<dbReference type="GeneID" id="98639838"/>
<sequence>MDEVAVVVQLCHLLYRQIRQQSYRFGKRRPAPKRFQGVLFRFAHSHRCVTPIC</sequence>
<dbReference type="EMBL" id="FQXA01000003">
    <property type="protein sequence ID" value="SHH02422.1"/>
    <property type="molecule type" value="Genomic_DNA"/>
</dbReference>
<gene>
    <name evidence="1" type="ORF">SAMN02744645_2255</name>
</gene>
<dbReference type="AlphaFoldDB" id="A0A1M5PKX7"/>
<organism evidence="1 2">
    <name type="scientific">Stutzerimonas xanthomarina DSM 18231</name>
    <dbReference type="NCBI Taxonomy" id="1403346"/>
    <lineage>
        <taxon>Bacteria</taxon>
        <taxon>Pseudomonadati</taxon>
        <taxon>Pseudomonadota</taxon>
        <taxon>Gammaproteobacteria</taxon>
        <taxon>Pseudomonadales</taxon>
        <taxon>Pseudomonadaceae</taxon>
        <taxon>Stutzerimonas</taxon>
    </lineage>
</organism>
<protein>
    <submittedName>
        <fullName evidence="1">Uncharacterized protein</fullName>
    </submittedName>
</protein>
<reference evidence="1 2" key="1">
    <citation type="submission" date="2016-11" db="EMBL/GenBank/DDBJ databases">
        <authorList>
            <person name="Jaros S."/>
            <person name="Januszkiewicz K."/>
            <person name="Wedrychowicz H."/>
        </authorList>
    </citation>
    <scope>NUCLEOTIDE SEQUENCE [LARGE SCALE GENOMIC DNA]</scope>
    <source>
        <strain evidence="1 2">DSM 18231</strain>
    </source>
</reference>